<evidence type="ECO:0000313" key="2">
    <source>
        <dbReference type="Proteomes" id="UP001168096"/>
    </source>
</evidence>
<evidence type="ECO:0000313" key="1">
    <source>
        <dbReference type="EMBL" id="MFJ1472490.1"/>
    </source>
</evidence>
<gene>
    <name evidence="1" type="ORF">QPK29_032690</name>
</gene>
<keyword evidence="2" id="KW-1185">Reference proteome</keyword>
<protein>
    <submittedName>
        <fullName evidence="1">DUF1329 domain-containing protein</fullName>
    </submittedName>
</protein>
<comment type="caution">
    <text evidence="1">The sequence shown here is derived from an EMBL/GenBank/DDBJ whole genome shotgun (WGS) entry which is preliminary data.</text>
</comment>
<dbReference type="Proteomes" id="UP001168096">
    <property type="component" value="Unassembled WGS sequence"/>
</dbReference>
<sequence>MLLKKKLACFAACSTSVFAMTWAYASDPGELGKDLTSTGATIAGNKDGSIPAYDGASAQLPGYSYGKFRGDFFKYKNEKPMYIIDASNVAKYQDKLSPGQVKMLKEVKGFTMPVYPSHRTCQMPDYVQENTKKNAHDAKIGANGWAAEGVTLPGVPFPVPKNGIEAVWNHLLRYQGLAEEFPIGRSWVSPAPGSDKGVTAVYNFWQIWPNGKKGENKPGPDALYQGVYYGYIEPASLSGQAIVQRFYFNRPTESYYYFTGQRRVRRLPSYDYDAPLLGYENQYAVDQSNIFYGAPDRFNWKLVGKKEMLVPYNSFGMYDFRKSMKDAFPQPNVINADLRRYELHRVWVVEGTVKPGIRHVNPKRFLYLDEDSWVAVGGEDYDSQNQVWKWKESSPAPAWELGGACVIPQISMYDFNSGRLMVDAVPFGANKDFRWFSAPSGDIPQLKESFYTSENLGRISDR</sequence>
<accession>A0ACC7MLW7</accession>
<reference evidence="1" key="1">
    <citation type="submission" date="2024-11" db="EMBL/GenBank/DDBJ databases">
        <title>Description of Massilia orientalis sp. nov., isolated from rhizosphere soil of Ageratina adenophora.</title>
        <authorList>
            <person name="Wang Y."/>
        </authorList>
    </citation>
    <scope>NUCLEOTIDE SEQUENCE</scope>
    <source>
        <strain evidence="1">YIM B02787</strain>
    </source>
</reference>
<organism evidence="1 2">
    <name type="scientific">Massilia orientalis</name>
    <dbReference type="NCBI Taxonomy" id="3050128"/>
    <lineage>
        <taxon>Bacteria</taxon>
        <taxon>Pseudomonadati</taxon>
        <taxon>Pseudomonadota</taxon>
        <taxon>Betaproteobacteria</taxon>
        <taxon>Burkholderiales</taxon>
        <taxon>Oxalobacteraceae</taxon>
        <taxon>Telluria group</taxon>
        <taxon>Massilia</taxon>
    </lineage>
</organism>
<name>A0ACC7MLW7_9BURK</name>
<proteinExistence type="predicted"/>
<dbReference type="EMBL" id="JASNRB020000050">
    <property type="protein sequence ID" value="MFJ1472490.1"/>
    <property type="molecule type" value="Genomic_DNA"/>
</dbReference>